<dbReference type="EC" id="5.6.2.4" evidence="8"/>
<dbReference type="GO" id="GO:0043138">
    <property type="term" value="F:3'-5' DNA helicase activity"/>
    <property type="evidence" value="ECO:0007669"/>
    <property type="project" value="UniProtKB-EC"/>
</dbReference>
<feature type="domain" description="UvrD-like helicase ATP-binding" evidence="13">
    <location>
        <begin position="257"/>
        <end position="548"/>
    </location>
</feature>
<evidence type="ECO:0000256" key="5">
    <source>
        <dbReference type="ARBA" id="ARBA00022840"/>
    </source>
</evidence>
<evidence type="ECO:0000259" key="13">
    <source>
        <dbReference type="PROSITE" id="PS51198"/>
    </source>
</evidence>
<comment type="similarity">
    <text evidence="1">Belongs to the helicase family. UvrD subfamily.</text>
</comment>
<evidence type="ECO:0000256" key="2">
    <source>
        <dbReference type="ARBA" id="ARBA00022741"/>
    </source>
</evidence>
<feature type="domain" description="NERD" evidence="12">
    <location>
        <begin position="47"/>
        <end position="159"/>
    </location>
</feature>
<keyword evidence="2 10" id="KW-0547">Nucleotide-binding</keyword>
<evidence type="ECO:0000256" key="11">
    <source>
        <dbReference type="SAM" id="MobiDB-lite"/>
    </source>
</evidence>
<reference evidence="14 15" key="1">
    <citation type="submission" date="2016-11" db="EMBL/GenBank/DDBJ databases">
        <authorList>
            <person name="Jaros S."/>
            <person name="Januszkiewicz K."/>
            <person name="Wedrychowicz H."/>
        </authorList>
    </citation>
    <scope>NUCLEOTIDE SEQUENCE [LARGE SCALE GENOMIC DNA]</scope>
    <source>
        <strain evidence="14 15">DSM 46144</strain>
    </source>
</reference>
<evidence type="ECO:0000313" key="15">
    <source>
        <dbReference type="Proteomes" id="UP000184440"/>
    </source>
</evidence>
<comment type="catalytic activity">
    <reaction evidence="9">
        <text>ATP + H2O = ADP + phosphate + H(+)</text>
        <dbReference type="Rhea" id="RHEA:13065"/>
        <dbReference type="ChEBI" id="CHEBI:15377"/>
        <dbReference type="ChEBI" id="CHEBI:15378"/>
        <dbReference type="ChEBI" id="CHEBI:30616"/>
        <dbReference type="ChEBI" id="CHEBI:43474"/>
        <dbReference type="ChEBI" id="CHEBI:456216"/>
        <dbReference type="EC" id="5.6.2.4"/>
    </reaction>
</comment>
<evidence type="ECO:0000256" key="6">
    <source>
        <dbReference type="ARBA" id="ARBA00023235"/>
    </source>
</evidence>
<dbReference type="InterPro" id="IPR027417">
    <property type="entry name" value="P-loop_NTPase"/>
</dbReference>
<dbReference type="Pfam" id="PF13361">
    <property type="entry name" value="UvrD_C"/>
    <property type="match status" value="1"/>
</dbReference>
<dbReference type="GO" id="GO:0000725">
    <property type="term" value="P:recombinational repair"/>
    <property type="evidence" value="ECO:0007669"/>
    <property type="project" value="TreeGrafter"/>
</dbReference>
<dbReference type="GO" id="GO:0005524">
    <property type="term" value="F:ATP binding"/>
    <property type="evidence" value="ECO:0007669"/>
    <property type="project" value="UniProtKB-UniRule"/>
</dbReference>
<evidence type="ECO:0000256" key="10">
    <source>
        <dbReference type="PROSITE-ProRule" id="PRU00560"/>
    </source>
</evidence>
<dbReference type="SUPFAM" id="SSF52540">
    <property type="entry name" value="P-loop containing nucleoside triphosphate hydrolases"/>
    <property type="match status" value="1"/>
</dbReference>
<keyword evidence="5 10" id="KW-0067">ATP-binding</keyword>
<evidence type="ECO:0000256" key="9">
    <source>
        <dbReference type="ARBA" id="ARBA00048988"/>
    </source>
</evidence>
<dbReference type="Gene3D" id="3.40.50.300">
    <property type="entry name" value="P-loop containing nucleotide triphosphate hydrolases"/>
    <property type="match status" value="2"/>
</dbReference>
<feature type="region of interest" description="Disordered" evidence="11">
    <location>
        <begin position="203"/>
        <end position="229"/>
    </location>
</feature>
<dbReference type="GO" id="GO:0016887">
    <property type="term" value="F:ATP hydrolysis activity"/>
    <property type="evidence" value="ECO:0007669"/>
    <property type="project" value="RHEA"/>
</dbReference>
<comment type="catalytic activity">
    <reaction evidence="7">
        <text>Couples ATP hydrolysis with the unwinding of duplex DNA by translocating in the 3'-5' direction.</text>
        <dbReference type="EC" id="5.6.2.4"/>
    </reaction>
</comment>
<accession>A0A1M7RPT6</accession>
<dbReference type="Pfam" id="PF00580">
    <property type="entry name" value="UvrD-helicase"/>
    <property type="match status" value="1"/>
</dbReference>
<keyword evidence="15" id="KW-1185">Reference proteome</keyword>
<sequence>MGETTDEPSAVRRAALLGLEIAGVERQLHHLTDLLKQLRRNQRAWLVGAQGERDVIRVLVDMDDTGWHVLPDRRWPGTRRANIDVLVVGPGGVFVIDVKNWREARLERGRLWRGEADADDEVRKLLDQSDAVEQVLVDTGLPPTEVIPLLVLAGRRNTTAQLDRITILGEQDLTRYLVHRGARLSPALVERLLECLDRDCPPMEAGATTPSPRRHSPPTPARDSAPAPQSALFSQKEVWDALFDAVAQEPIESWMTWLHPAQARLIGRPTSGPARIRGAAGTGKTVVALHRARYLAARGERVLFTSLVRTLAPINRALLTRMAPDHVRRVQFTTVHALAMRCLRDQGLHAPYEQRAADTCFALAWARVGRPSSLGQFGVPTDYWHEEVSTVIKGRGLTEFEQYAELARVGRRIALQPTHRAAVWDLYERYERLRKERGVLDGNDVLLTARDVVRERSLREFDAVIVDEVQDLTCVGLQLLHAFVGDKPDGLLIVGDGQQSIYPGGFTLSEAGVSVVGRSTVLSRNYRNREEILRYAQELIVEDTFEDLDKTPEHAHRDVSVERPGGDIRAVYVPGSAAQESALCEHLIRLRDEQGVRLGDSAVLVPTNAEAGRWHRVLEARGLPAMSLEAYDGTTSDAVKVGTYHRAKGLDFAHVCIPDRDLFPRARRPAEPAEVYAERAALERRQLYVALTRARDSLWIGLRGTAPQDE</sequence>
<dbReference type="InterPro" id="IPR000212">
    <property type="entry name" value="DNA_helicase_UvrD/REP"/>
</dbReference>
<protein>
    <recommendedName>
        <fullName evidence="8">DNA 3'-5' helicase</fullName>
        <ecNumber evidence="8">5.6.2.4</ecNumber>
    </recommendedName>
</protein>
<dbReference type="PANTHER" id="PTHR11070:SF45">
    <property type="entry name" value="DNA 3'-5' HELICASE"/>
    <property type="match status" value="1"/>
</dbReference>
<dbReference type="PROSITE" id="PS50965">
    <property type="entry name" value="NERD"/>
    <property type="match status" value="1"/>
</dbReference>
<keyword evidence="6" id="KW-0413">Isomerase</keyword>
<feature type="binding site" evidence="10">
    <location>
        <begin position="278"/>
        <end position="285"/>
    </location>
    <ligand>
        <name>ATP</name>
        <dbReference type="ChEBI" id="CHEBI:30616"/>
    </ligand>
</feature>
<proteinExistence type="inferred from homology"/>
<dbReference type="RefSeq" id="WP_073266709.1">
    <property type="nucleotide sequence ID" value="NZ_FRCS01000035.1"/>
</dbReference>
<dbReference type="GO" id="GO:0003677">
    <property type="term" value="F:DNA binding"/>
    <property type="evidence" value="ECO:0007669"/>
    <property type="project" value="UniProtKB-KW"/>
</dbReference>
<keyword evidence="4 10" id="KW-0347">Helicase</keyword>
<dbReference type="AlphaFoldDB" id="A0A1M7RPT6"/>
<dbReference type="InterPro" id="IPR014017">
    <property type="entry name" value="DNA_helicase_UvrD-like_C"/>
</dbReference>
<dbReference type="Pfam" id="PF08378">
    <property type="entry name" value="NERD"/>
    <property type="match status" value="1"/>
</dbReference>
<dbReference type="Proteomes" id="UP000184440">
    <property type="component" value="Unassembled WGS sequence"/>
</dbReference>
<dbReference type="EMBL" id="FRCS01000035">
    <property type="protein sequence ID" value="SHN48171.1"/>
    <property type="molecule type" value="Genomic_DNA"/>
</dbReference>
<dbReference type="STRING" id="134849.SAMN05443668_13522"/>
<dbReference type="PROSITE" id="PS51198">
    <property type="entry name" value="UVRD_HELICASE_ATP_BIND"/>
    <property type="match status" value="1"/>
</dbReference>
<dbReference type="Gene3D" id="1.10.10.160">
    <property type="match status" value="1"/>
</dbReference>
<name>A0A1M7RPT6_9ACTN</name>
<evidence type="ECO:0000259" key="12">
    <source>
        <dbReference type="PROSITE" id="PS50965"/>
    </source>
</evidence>
<evidence type="ECO:0000256" key="3">
    <source>
        <dbReference type="ARBA" id="ARBA00022801"/>
    </source>
</evidence>
<evidence type="ECO:0000256" key="1">
    <source>
        <dbReference type="ARBA" id="ARBA00009922"/>
    </source>
</evidence>
<evidence type="ECO:0000256" key="7">
    <source>
        <dbReference type="ARBA" id="ARBA00034617"/>
    </source>
</evidence>
<keyword evidence="3 10" id="KW-0378">Hydrolase</keyword>
<dbReference type="InterPro" id="IPR014016">
    <property type="entry name" value="UvrD-like_ATP-bd"/>
</dbReference>
<evidence type="ECO:0000256" key="4">
    <source>
        <dbReference type="ARBA" id="ARBA00022806"/>
    </source>
</evidence>
<evidence type="ECO:0000256" key="8">
    <source>
        <dbReference type="ARBA" id="ARBA00034808"/>
    </source>
</evidence>
<organism evidence="14 15">
    <name type="scientific">Cryptosporangium aurantiacum</name>
    <dbReference type="NCBI Taxonomy" id="134849"/>
    <lineage>
        <taxon>Bacteria</taxon>
        <taxon>Bacillati</taxon>
        <taxon>Actinomycetota</taxon>
        <taxon>Actinomycetes</taxon>
        <taxon>Cryptosporangiales</taxon>
        <taxon>Cryptosporangiaceae</taxon>
        <taxon>Cryptosporangium</taxon>
    </lineage>
</organism>
<gene>
    <name evidence="14" type="ORF">SAMN05443668_13522</name>
</gene>
<dbReference type="InterPro" id="IPR013986">
    <property type="entry name" value="DExx_box_DNA_helicase_dom_sf"/>
</dbReference>
<dbReference type="PANTHER" id="PTHR11070">
    <property type="entry name" value="UVRD / RECB / PCRA DNA HELICASE FAMILY MEMBER"/>
    <property type="match status" value="1"/>
</dbReference>
<evidence type="ECO:0000313" key="14">
    <source>
        <dbReference type="EMBL" id="SHN48171.1"/>
    </source>
</evidence>
<dbReference type="InterPro" id="IPR011528">
    <property type="entry name" value="NERD"/>
</dbReference>